<protein>
    <recommendedName>
        <fullName evidence="2">Prealbumin-like fold domain-containing protein</fullName>
    </recommendedName>
</protein>
<name>X1A0I0_9ZZZZ</name>
<dbReference type="AlphaFoldDB" id="X1A0I0"/>
<dbReference type="SUPFAM" id="SSF49478">
    <property type="entry name" value="Cna protein B-type domain"/>
    <property type="match status" value="1"/>
</dbReference>
<dbReference type="EMBL" id="BART01007045">
    <property type="protein sequence ID" value="GAG53791.1"/>
    <property type="molecule type" value="Genomic_DNA"/>
</dbReference>
<gene>
    <name evidence="1" type="ORF">S01H4_16084</name>
</gene>
<evidence type="ECO:0008006" key="2">
    <source>
        <dbReference type="Google" id="ProtNLM"/>
    </source>
</evidence>
<proteinExistence type="predicted"/>
<comment type="caution">
    <text evidence="1">The sequence shown here is derived from an EMBL/GenBank/DDBJ whole genome shotgun (WGS) entry which is preliminary data.</text>
</comment>
<feature type="non-terminal residue" evidence="1">
    <location>
        <position position="1"/>
    </location>
</feature>
<evidence type="ECO:0000313" key="1">
    <source>
        <dbReference type="EMBL" id="GAG53791.1"/>
    </source>
</evidence>
<accession>X1A0I0</accession>
<organism evidence="1">
    <name type="scientific">marine sediment metagenome</name>
    <dbReference type="NCBI Taxonomy" id="412755"/>
    <lineage>
        <taxon>unclassified sequences</taxon>
        <taxon>metagenomes</taxon>
        <taxon>ecological metagenomes</taxon>
    </lineage>
</organism>
<sequence length="223" mass="24140">IGFLQNTDGSSLQGAVIKLKDIYSDKLYTSTQADDYGIVRIKNVIPGLYVYGVSTKNGNYNSNEVLGISGGKTAKVSISLKSFETKEEKAVKELNPDLIRKGESLIGRVDRFYNDSGRADVEIIKGMVKNGDLLHIIGVDDNVDFKIKAKNLMKDGVDCDKIFVTETASIPFNKVAKIGNLVYILSKKGLAPMFLIPLGAATAVGSGFVKYSTADVTKASPYK</sequence>
<reference evidence="1" key="1">
    <citation type="journal article" date="2014" name="Front. Microbiol.">
        <title>High frequency of phylogenetically diverse reductive dehalogenase-homologous genes in deep subseafloor sedimentary metagenomes.</title>
        <authorList>
            <person name="Kawai M."/>
            <person name="Futagami T."/>
            <person name="Toyoda A."/>
            <person name="Takaki Y."/>
            <person name="Nishi S."/>
            <person name="Hori S."/>
            <person name="Arai W."/>
            <person name="Tsubouchi T."/>
            <person name="Morono Y."/>
            <person name="Uchiyama I."/>
            <person name="Ito T."/>
            <person name="Fujiyama A."/>
            <person name="Inagaki F."/>
            <person name="Takami H."/>
        </authorList>
    </citation>
    <scope>NUCLEOTIDE SEQUENCE</scope>
    <source>
        <strain evidence="1">Expedition CK06-06</strain>
    </source>
</reference>